<dbReference type="RefSeq" id="WP_065470695.1">
    <property type="nucleotide sequence ID" value="NZ_MBEA01000015.1"/>
</dbReference>
<dbReference type="InterPro" id="IPR006680">
    <property type="entry name" value="Amidohydro-rel"/>
</dbReference>
<sequence length="423" mass="47448">MKLDDMILVSIDDHVIEPPDMFKGHVPQKWADQAPKVERSPEGIDRWVFQGIETSTPFGMCAVVTWPKEEWGFNPGVFSEIRPACYDVDLRVRDMDAGGVLASMNFPTMAGFNARTFCEAADKDLALIMLQAYNDWHVDEWCGSHPGRFIPIGIVPMWDPQLCAAEVRRLADKGCKSISFLEAPHAFGFPSFHNEHWDPMLTAMSETGSVMCMHIGASGGLITLAPDAPMDHHIILPTQLTLMALQDILFGRTLRKFPDLRVALSEGGIGWIPYYLERADRHAKNQLWIGQDWSDRMPSQIFRDQILACFITDPAGVKLRNEIGIDNLAWECDYPHTDSTWPHGPEKLFGEFAAAGATDEEINKITYENSCRFFDFDPFKHTAKKDATVGALRARAIDVDLSTVSKAEYRARAEAAGRETVQV</sequence>
<dbReference type="AlphaFoldDB" id="A0A1B9DD36"/>
<evidence type="ECO:0000256" key="1">
    <source>
        <dbReference type="ARBA" id="ARBA00023239"/>
    </source>
</evidence>
<feature type="domain" description="Amidohydrolase-related" evidence="2">
    <location>
        <begin position="85"/>
        <end position="376"/>
    </location>
</feature>
<dbReference type="PANTHER" id="PTHR21240:SF28">
    <property type="entry name" value="ISO-OROTATE DECARBOXYLASE (EUROFUNG)"/>
    <property type="match status" value="1"/>
</dbReference>
<protein>
    <submittedName>
        <fullName evidence="3">Amidohydrolase</fullName>
    </submittedName>
</protein>
<keyword evidence="3" id="KW-0378">Hydrolase</keyword>
<dbReference type="GO" id="GO:0005737">
    <property type="term" value="C:cytoplasm"/>
    <property type="evidence" value="ECO:0007669"/>
    <property type="project" value="TreeGrafter"/>
</dbReference>
<dbReference type="GO" id="GO:0016831">
    <property type="term" value="F:carboxy-lyase activity"/>
    <property type="evidence" value="ECO:0007669"/>
    <property type="project" value="InterPro"/>
</dbReference>
<evidence type="ECO:0000313" key="4">
    <source>
        <dbReference type="Proteomes" id="UP000092683"/>
    </source>
</evidence>
<keyword evidence="1" id="KW-0456">Lyase</keyword>
<dbReference type="InterPro" id="IPR032466">
    <property type="entry name" value="Metal_Hydrolase"/>
</dbReference>
<dbReference type="Pfam" id="PF04909">
    <property type="entry name" value="Amidohydro_2"/>
    <property type="match status" value="1"/>
</dbReference>
<name>A0A1B9DD36_MYCMA</name>
<dbReference type="SUPFAM" id="SSF51556">
    <property type="entry name" value="Metallo-dependent hydrolases"/>
    <property type="match status" value="1"/>
</dbReference>
<evidence type="ECO:0000259" key="2">
    <source>
        <dbReference type="Pfam" id="PF04909"/>
    </source>
</evidence>
<accession>A0A1B9DD36</accession>
<gene>
    <name evidence="3" type="ORF">A5677_13450</name>
</gene>
<dbReference type="GO" id="GO:0016787">
    <property type="term" value="F:hydrolase activity"/>
    <property type="evidence" value="ECO:0007669"/>
    <property type="project" value="UniProtKB-KW"/>
</dbReference>
<dbReference type="Proteomes" id="UP000092683">
    <property type="component" value="Unassembled WGS sequence"/>
</dbReference>
<comment type="caution">
    <text evidence="3">The sequence shown here is derived from an EMBL/GenBank/DDBJ whole genome shotgun (WGS) entry which is preliminary data.</text>
</comment>
<reference evidence="3 4" key="1">
    <citation type="submission" date="2016-06" db="EMBL/GenBank/DDBJ databases">
        <authorList>
            <person name="Kjaerup R.B."/>
            <person name="Dalgaard T.S."/>
            <person name="Juul-Madsen H.R."/>
        </authorList>
    </citation>
    <scope>NUCLEOTIDE SEQUENCE [LARGE SCALE GENOMIC DNA]</scope>
    <source>
        <strain evidence="3 4">E3012</strain>
    </source>
</reference>
<dbReference type="PANTHER" id="PTHR21240">
    <property type="entry name" value="2-AMINO-3-CARBOXYLMUCONATE-6-SEMIALDEHYDE DECARBOXYLASE"/>
    <property type="match status" value="1"/>
</dbReference>
<proteinExistence type="predicted"/>
<dbReference type="EMBL" id="MBEE01000038">
    <property type="protein sequence ID" value="OCB60817.1"/>
    <property type="molecule type" value="Genomic_DNA"/>
</dbReference>
<evidence type="ECO:0000313" key="3">
    <source>
        <dbReference type="EMBL" id="OCB60817.1"/>
    </source>
</evidence>
<dbReference type="InterPro" id="IPR032465">
    <property type="entry name" value="ACMSD"/>
</dbReference>
<organism evidence="3 4">
    <name type="scientific">Mycobacterium malmoense</name>
    <dbReference type="NCBI Taxonomy" id="1780"/>
    <lineage>
        <taxon>Bacteria</taxon>
        <taxon>Bacillati</taxon>
        <taxon>Actinomycetota</taxon>
        <taxon>Actinomycetes</taxon>
        <taxon>Mycobacteriales</taxon>
        <taxon>Mycobacteriaceae</taxon>
        <taxon>Mycobacterium</taxon>
    </lineage>
</organism>
<dbReference type="GO" id="GO:0019748">
    <property type="term" value="P:secondary metabolic process"/>
    <property type="evidence" value="ECO:0007669"/>
    <property type="project" value="TreeGrafter"/>
</dbReference>
<dbReference type="OrthoDB" id="8673349at2"/>
<dbReference type="Gene3D" id="3.20.20.140">
    <property type="entry name" value="Metal-dependent hydrolases"/>
    <property type="match status" value="1"/>
</dbReference>